<accession>A0AAT9H9K3</accession>
<protein>
    <submittedName>
        <fullName evidence="2">Uncharacterized protein</fullName>
    </submittedName>
</protein>
<dbReference type="AlphaFoldDB" id="A0AAT9H9K3"/>
<evidence type="ECO:0000313" key="2">
    <source>
        <dbReference type="EMBL" id="BFO14093.1"/>
    </source>
</evidence>
<sequence length="164" mass="16441">MAEEDGGRAVPFGGGVQSGVACVAGGGLGAAVAADGDGDGLGGVEAEFAQPGDDVGGAQVRAGLEAVVDGDASRADAEVGASKARAEASAMESAPPEQATSTRGEEPLVRGRAGVRPWSSRMSVRTRRTARRIAATAGWGPMSGSLHEVVGGEPEIRSLRVCRW</sequence>
<name>A0AAT9H9K3_9ACTN</name>
<feature type="region of interest" description="Disordered" evidence="1">
    <location>
        <begin position="71"/>
        <end position="127"/>
    </location>
</feature>
<feature type="compositionally biased region" description="Low complexity" evidence="1">
    <location>
        <begin position="81"/>
        <end position="99"/>
    </location>
</feature>
<reference evidence="2" key="1">
    <citation type="submission" date="2024-06" db="EMBL/GenBank/DDBJ databases">
        <authorList>
            <consortium name="consrtm"/>
            <person name="Uemura M."/>
            <person name="Terahara T."/>
        </authorList>
    </citation>
    <scope>NUCLEOTIDE SEQUENCE</scope>
    <source>
        <strain evidence="2">KM77-8</strain>
    </source>
</reference>
<organism evidence="2">
    <name type="scientific">Streptomyces haneummycinicus</name>
    <dbReference type="NCBI Taxonomy" id="3074435"/>
    <lineage>
        <taxon>Bacteria</taxon>
        <taxon>Bacillati</taxon>
        <taxon>Actinomycetota</taxon>
        <taxon>Actinomycetes</taxon>
        <taxon>Kitasatosporales</taxon>
        <taxon>Streptomycetaceae</taxon>
        <taxon>Streptomyces</taxon>
    </lineage>
</organism>
<evidence type="ECO:0000256" key="1">
    <source>
        <dbReference type="SAM" id="MobiDB-lite"/>
    </source>
</evidence>
<proteinExistence type="predicted"/>
<dbReference type="EMBL" id="AP035768">
    <property type="protein sequence ID" value="BFO14093.1"/>
    <property type="molecule type" value="Genomic_DNA"/>
</dbReference>
<reference evidence="2" key="2">
    <citation type="submission" date="2024-07" db="EMBL/GenBank/DDBJ databases">
        <title>Streptomyces haneummycinica sp. nov., a new antibiotic-producing actinobacterium isolated from marine sediment.</title>
        <authorList>
            <person name="Uemura M."/>
            <person name="Hamada M."/>
            <person name="Hirano S."/>
            <person name="Kobayashi K."/>
            <person name="Ohshiro T."/>
            <person name="Kobayashi T."/>
            <person name="Terahara T."/>
        </authorList>
    </citation>
    <scope>NUCLEOTIDE SEQUENCE</scope>
    <source>
        <strain evidence="2">KM77-8</strain>
    </source>
</reference>
<gene>
    <name evidence="2" type="ORF">SHKM778_04810</name>
</gene>